<comment type="caution">
    <text evidence="8">The sequence shown here is derived from an EMBL/GenBank/DDBJ whole genome shotgun (WGS) entry which is preliminary data.</text>
</comment>
<gene>
    <name evidence="8" type="ORF">HanXRQr2_Chr11g0506441</name>
</gene>
<dbReference type="EMBL" id="MNCJ02000326">
    <property type="protein sequence ID" value="KAF5783312.1"/>
    <property type="molecule type" value="Genomic_DNA"/>
</dbReference>
<dbReference type="SUPFAM" id="SSF56112">
    <property type="entry name" value="Protein kinase-like (PK-like)"/>
    <property type="match status" value="4"/>
</dbReference>
<evidence type="ECO:0000313" key="8">
    <source>
        <dbReference type="EMBL" id="KAF5783312.1"/>
    </source>
</evidence>
<evidence type="ECO:0000259" key="7">
    <source>
        <dbReference type="PROSITE" id="PS50011"/>
    </source>
</evidence>
<evidence type="ECO:0000256" key="1">
    <source>
        <dbReference type="ARBA" id="ARBA00022527"/>
    </source>
</evidence>
<dbReference type="Proteomes" id="UP000215914">
    <property type="component" value="Unassembled WGS sequence"/>
</dbReference>
<keyword evidence="3 6" id="KW-0547">Nucleotide-binding</keyword>
<dbReference type="PROSITE" id="PS00108">
    <property type="entry name" value="PROTEIN_KINASE_ST"/>
    <property type="match status" value="1"/>
</dbReference>
<dbReference type="GO" id="GO:0004714">
    <property type="term" value="F:transmembrane receptor protein tyrosine kinase activity"/>
    <property type="evidence" value="ECO:0007669"/>
    <property type="project" value="InterPro"/>
</dbReference>
<dbReference type="GO" id="GO:0005886">
    <property type="term" value="C:plasma membrane"/>
    <property type="evidence" value="ECO:0000318"/>
    <property type="project" value="GO_Central"/>
</dbReference>
<reference evidence="8" key="2">
    <citation type="submission" date="2020-06" db="EMBL/GenBank/DDBJ databases">
        <title>Helianthus annuus Genome sequencing and assembly Release 2.</title>
        <authorList>
            <person name="Gouzy J."/>
            <person name="Langlade N."/>
            <person name="Munos S."/>
        </authorList>
    </citation>
    <scope>NUCLEOTIDE SEQUENCE</scope>
    <source>
        <tissue evidence="8">Leaves</tissue>
    </source>
</reference>
<keyword evidence="5 6" id="KW-0067">ATP-binding</keyword>
<feature type="domain" description="Protein kinase" evidence="7">
    <location>
        <begin position="25"/>
        <end position="306"/>
    </location>
</feature>
<feature type="binding site" evidence="6">
    <location>
        <position position="1062"/>
    </location>
    <ligand>
        <name>ATP</name>
        <dbReference type="ChEBI" id="CHEBI:30616"/>
    </ligand>
</feature>
<dbReference type="InterPro" id="IPR001245">
    <property type="entry name" value="Ser-Thr/Tyr_kinase_cat_dom"/>
</dbReference>
<accession>A0A9K3HRJ1</accession>
<evidence type="ECO:0000256" key="3">
    <source>
        <dbReference type="ARBA" id="ARBA00022741"/>
    </source>
</evidence>
<evidence type="ECO:0000256" key="6">
    <source>
        <dbReference type="PROSITE-ProRule" id="PRU10141"/>
    </source>
</evidence>
<dbReference type="Pfam" id="PF07714">
    <property type="entry name" value="PK_Tyr_Ser-Thr"/>
    <property type="match status" value="3"/>
</dbReference>
<sequence length="1343" mass="154683">MTTTIAKFAHLQIPLEDVVKATDNFHHDNIVGRGGLGHVYKGQLQRSGELITISALRLDRKHGGEVVEFWTEVSMLSDLKHPNIVSIVGFCDEKDEKIIVTMYEAKNGSLKEHLNSANLTWMQRLKICVGVARALSYLHYDEGRSYGVIHLNINSSTILLDENWEPKLSGFKVSIKQSLNRMDQVVLSEPIGTIGYLDPEIGKTKGVTCKSDIYAFGVVLFEILCGRRAYIKNDANRLLARLVMQHYEKETLPNIIHPDLKNQMSRYQISLSSLRKYSKTAYSCLKEERAHRPHMLNVVGELEKALEKTLKFQPPDENFGKNMERLKIRLDDIKLATHSFSDTYKTEFSNHYIWYTTELGHFDKEKPSSVDEKSKSKQSKRHVSIKRFLPRDDDEDEVELFFTALEMLTSIKHHNIVTLIGFCVEDFEMILVIEKFSNGFLRDYLGNVTRMRTFTWEKRLKICIDVAHALDYLHSQMEDKKMIIHGNIANFKIGFDENWGAKIDDFEWAVFLPPNQKDEAFRKHIYLESEYHVDPEYAETGKLKKESDVYSFGVVLFEILCGRKASDPIYLMESEKGLVHVARRNFYNGTIEDIVDPTLKEETCTQSYIPNRGANKNSLHTFLKVAHECVAETQDQRPTMKVVLNELEKAMAFQVCQEEPLQQLGKDQVVNESEKATYEIPGKHMEHLKIPLTHILSATNNFSETYLFAIQDDVKFYRAELEHYDKENSSSKRQNTVIIKGYPSDRRHQYSGEKQFVKEIEILSSGVKHPNIVTLLGFCLEDSEMILVIDNFSNGFLGDYMGNLKDKHVLTWEKRLKICIDVAHGLHYIHSEMEDQKMIINRDICSCTIGLDKNWGAKIVNFGDSIFLPPNQEDNALYHKSRIGRLSYRDPQYEKTGKLKRESDVYGFGVVLFEILCGRLAYDPIYLKESDKGLAPVARQRFSTGTLEEMIDPIIKEEIGENNFVLNRGPNKDSLHTFITIAHQCVAETQDQRPTMKVVVNELEKALLFQINNKDNPKMLLEEIKQATQNFNNRNCIGGGGFGRVYKGHLQDGNGHKTIVAKRLDTRFGQGEQQFLSELQILLDYKHENVIGLVGYCEEIDEKVIIYEYASKGSLEKYLNDASLTWVKRLNICIDVASALYFLHGGGGKQAKVIHRDIKSANILLNHDWKAKLGDFGLSLISPLTHETDYIIDHACGTPGYLDPFYRKSRILTIESDIYSFGVVLFEMLCGRSTFITHEHEGHYISDFIRNKFVEGKHDEVVFEKIREHMKPKSFTTFQKIAYRCLHHEREERPTKNEVLMQLKKALALQVSYLNYWGEQKTEITEPKQKPTFLFSDNHFNNR</sequence>
<dbReference type="PANTHER" id="PTHR27003">
    <property type="entry name" value="OS07G0166700 PROTEIN"/>
    <property type="match status" value="1"/>
</dbReference>
<dbReference type="InterPro" id="IPR045272">
    <property type="entry name" value="ANXUR1/2-like"/>
</dbReference>
<dbReference type="PROSITE" id="PS00107">
    <property type="entry name" value="PROTEIN_KINASE_ATP"/>
    <property type="match status" value="1"/>
</dbReference>
<protein>
    <recommendedName>
        <fullName evidence="7">Protein kinase domain-containing protein</fullName>
    </recommendedName>
</protein>
<dbReference type="Gene3D" id="3.30.200.20">
    <property type="entry name" value="Phosphorylase Kinase, domain 1"/>
    <property type="match status" value="4"/>
</dbReference>
<dbReference type="InterPro" id="IPR011009">
    <property type="entry name" value="Kinase-like_dom_sf"/>
</dbReference>
<reference evidence="8" key="1">
    <citation type="journal article" date="2017" name="Nature">
        <title>The sunflower genome provides insights into oil metabolism, flowering and Asterid evolution.</title>
        <authorList>
            <person name="Badouin H."/>
            <person name="Gouzy J."/>
            <person name="Grassa C.J."/>
            <person name="Murat F."/>
            <person name="Staton S.E."/>
            <person name="Cottret L."/>
            <person name="Lelandais-Briere C."/>
            <person name="Owens G.L."/>
            <person name="Carrere S."/>
            <person name="Mayjonade B."/>
            <person name="Legrand L."/>
            <person name="Gill N."/>
            <person name="Kane N.C."/>
            <person name="Bowers J.E."/>
            <person name="Hubner S."/>
            <person name="Bellec A."/>
            <person name="Berard A."/>
            <person name="Berges H."/>
            <person name="Blanchet N."/>
            <person name="Boniface M.C."/>
            <person name="Brunel D."/>
            <person name="Catrice O."/>
            <person name="Chaidir N."/>
            <person name="Claudel C."/>
            <person name="Donnadieu C."/>
            <person name="Faraut T."/>
            <person name="Fievet G."/>
            <person name="Helmstetter N."/>
            <person name="King M."/>
            <person name="Knapp S.J."/>
            <person name="Lai Z."/>
            <person name="Le Paslier M.C."/>
            <person name="Lippi Y."/>
            <person name="Lorenzon L."/>
            <person name="Mandel J.R."/>
            <person name="Marage G."/>
            <person name="Marchand G."/>
            <person name="Marquand E."/>
            <person name="Bret-Mestries E."/>
            <person name="Morien E."/>
            <person name="Nambeesan S."/>
            <person name="Nguyen T."/>
            <person name="Pegot-Espagnet P."/>
            <person name="Pouilly N."/>
            <person name="Raftis F."/>
            <person name="Sallet E."/>
            <person name="Schiex T."/>
            <person name="Thomas J."/>
            <person name="Vandecasteele C."/>
            <person name="Vares D."/>
            <person name="Vear F."/>
            <person name="Vautrin S."/>
            <person name="Crespi M."/>
            <person name="Mangin B."/>
            <person name="Burke J.M."/>
            <person name="Salse J."/>
            <person name="Munos S."/>
            <person name="Vincourt P."/>
            <person name="Rieseberg L.H."/>
            <person name="Langlade N.B."/>
        </authorList>
    </citation>
    <scope>NUCLEOTIDE SEQUENCE</scope>
    <source>
        <tissue evidence="8">Leaves</tissue>
    </source>
</reference>
<dbReference type="Pfam" id="PF00069">
    <property type="entry name" value="Pkinase"/>
    <property type="match status" value="1"/>
</dbReference>
<keyword evidence="2 8" id="KW-0808">Transferase</keyword>
<evidence type="ECO:0000256" key="2">
    <source>
        <dbReference type="ARBA" id="ARBA00022679"/>
    </source>
</evidence>
<dbReference type="Gene3D" id="1.10.510.10">
    <property type="entry name" value="Transferase(Phosphotransferase) domain 1"/>
    <property type="match status" value="4"/>
</dbReference>
<organism evidence="8 9">
    <name type="scientific">Helianthus annuus</name>
    <name type="common">Common sunflower</name>
    <dbReference type="NCBI Taxonomy" id="4232"/>
    <lineage>
        <taxon>Eukaryota</taxon>
        <taxon>Viridiplantae</taxon>
        <taxon>Streptophyta</taxon>
        <taxon>Embryophyta</taxon>
        <taxon>Tracheophyta</taxon>
        <taxon>Spermatophyta</taxon>
        <taxon>Magnoliopsida</taxon>
        <taxon>eudicotyledons</taxon>
        <taxon>Gunneridae</taxon>
        <taxon>Pentapetalae</taxon>
        <taxon>asterids</taxon>
        <taxon>campanulids</taxon>
        <taxon>Asterales</taxon>
        <taxon>Asteraceae</taxon>
        <taxon>Asteroideae</taxon>
        <taxon>Heliantheae alliance</taxon>
        <taxon>Heliantheae</taxon>
        <taxon>Helianthus</taxon>
    </lineage>
</organism>
<evidence type="ECO:0000256" key="5">
    <source>
        <dbReference type="ARBA" id="ARBA00022840"/>
    </source>
</evidence>
<dbReference type="PANTHER" id="PTHR27003:SF383">
    <property type="entry name" value="TYROSINE-PROTEIN KINASE, NON-RECEPTOR JAK_TYK2-RELATED"/>
    <property type="match status" value="1"/>
</dbReference>
<keyword evidence="1" id="KW-0723">Serine/threonine-protein kinase</keyword>
<evidence type="ECO:0000256" key="4">
    <source>
        <dbReference type="ARBA" id="ARBA00022777"/>
    </source>
</evidence>
<proteinExistence type="predicted"/>
<keyword evidence="4" id="KW-0418">Kinase</keyword>
<feature type="domain" description="Protein kinase" evidence="7">
    <location>
        <begin position="329"/>
        <end position="651"/>
    </location>
</feature>
<dbReference type="Gramene" id="mRNA:HanXRQr2_Chr11g0506441">
    <property type="protein sequence ID" value="mRNA:HanXRQr2_Chr11g0506441"/>
    <property type="gene ID" value="HanXRQr2_Chr11g0506441"/>
</dbReference>
<feature type="domain" description="Protein kinase" evidence="7">
    <location>
        <begin position="702"/>
        <end position="1008"/>
    </location>
</feature>
<dbReference type="InterPro" id="IPR000719">
    <property type="entry name" value="Prot_kinase_dom"/>
</dbReference>
<dbReference type="GO" id="GO:0005524">
    <property type="term" value="F:ATP binding"/>
    <property type="evidence" value="ECO:0007669"/>
    <property type="project" value="UniProtKB-UniRule"/>
</dbReference>
<dbReference type="InterPro" id="IPR017441">
    <property type="entry name" value="Protein_kinase_ATP_BS"/>
</dbReference>
<keyword evidence="9" id="KW-1185">Reference proteome</keyword>
<name>A0A9K3HRJ1_HELAN</name>
<feature type="domain" description="Protein kinase" evidence="7">
    <location>
        <begin position="1031"/>
        <end position="1307"/>
    </location>
</feature>
<dbReference type="GO" id="GO:0004672">
    <property type="term" value="F:protein kinase activity"/>
    <property type="evidence" value="ECO:0000318"/>
    <property type="project" value="GO_Central"/>
</dbReference>
<dbReference type="GO" id="GO:0004674">
    <property type="term" value="F:protein serine/threonine kinase activity"/>
    <property type="evidence" value="ECO:0007669"/>
    <property type="project" value="UniProtKB-KW"/>
</dbReference>
<dbReference type="PROSITE" id="PS50011">
    <property type="entry name" value="PROTEIN_KINASE_DOM"/>
    <property type="match status" value="4"/>
</dbReference>
<evidence type="ECO:0000313" key="9">
    <source>
        <dbReference type="Proteomes" id="UP000215914"/>
    </source>
</evidence>
<dbReference type="SMART" id="SM00220">
    <property type="entry name" value="S_TKc"/>
    <property type="match status" value="2"/>
</dbReference>
<dbReference type="InterPro" id="IPR008271">
    <property type="entry name" value="Ser/Thr_kinase_AS"/>
</dbReference>